<keyword evidence="2" id="KW-0812">Transmembrane</keyword>
<keyword evidence="2" id="KW-0472">Membrane</keyword>
<evidence type="ECO:0000313" key="4">
    <source>
        <dbReference type="Proteomes" id="UP000799779"/>
    </source>
</evidence>
<evidence type="ECO:0000256" key="2">
    <source>
        <dbReference type="SAM" id="Phobius"/>
    </source>
</evidence>
<dbReference type="Proteomes" id="UP000799779">
    <property type="component" value="Unassembled WGS sequence"/>
</dbReference>
<organism evidence="3 4">
    <name type="scientific">Amniculicola lignicola CBS 123094</name>
    <dbReference type="NCBI Taxonomy" id="1392246"/>
    <lineage>
        <taxon>Eukaryota</taxon>
        <taxon>Fungi</taxon>
        <taxon>Dikarya</taxon>
        <taxon>Ascomycota</taxon>
        <taxon>Pezizomycotina</taxon>
        <taxon>Dothideomycetes</taxon>
        <taxon>Pleosporomycetidae</taxon>
        <taxon>Pleosporales</taxon>
        <taxon>Amniculicolaceae</taxon>
        <taxon>Amniculicola</taxon>
    </lineage>
</organism>
<feature type="transmembrane region" description="Helical" evidence="2">
    <location>
        <begin position="6"/>
        <end position="25"/>
    </location>
</feature>
<evidence type="ECO:0000256" key="1">
    <source>
        <dbReference type="SAM" id="MobiDB-lite"/>
    </source>
</evidence>
<protein>
    <submittedName>
        <fullName evidence="3">Uncharacterized protein</fullName>
    </submittedName>
</protein>
<evidence type="ECO:0000313" key="3">
    <source>
        <dbReference type="EMBL" id="KAF2003121.1"/>
    </source>
</evidence>
<name>A0A6A5WSF4_9PLEO</name>
<proteinExistence type="predicted"/>
<keyword evidence="2" id="KW-1133">Transmembrane helix</keyword>
<accession>A0A6A5WSF4</accession>
<gene>
    <name evidence="3" type="ORF">P154DRAFT_573516</name>
</gene>
<dbReference type="EMBL" id="ML977574">
    <property type="protein sequence ID" value="KAF2003121.1"/>
    <property type="molecule type" value="Genomic_DNA"/>
</dbReference>
<reference evidence="3" key="1">
    <citation type="journal article" date="2020" name="Stud. Mycol.">
        <title>101 Dothideomycetes genomes: a test case for predicting lifestyles and emergence of pathogens.</title>
        <authorList>
            <person name="Haridas S."/>
            <person name="Albert R."/>
            <person name="Binder M."/>
            <person name="Bloem J."/>
            <person name="Labutti K."/>
            <person name="Salamov A."/>
            <person name="Andreopoulos B."/>
            <person name="Baker S."/>
            <person name="Barry K."/>
            <person name="Bills G."/>
            <person name="Bluhm B."/>
            <person name="Cannon C."/>
            <person name="Castanera R."/>
            <person name="Culley D."/>
            <person name="Daum C."/>
            <person name="Ezra D."/>
            <person name="Gonzalez J."/>
            <person name="Henrissat B."/>
            <person name="Kuo A."/>
            <person name="Liang C."/>
            <person name="Lipzen A."/>
            <person name="Lutzoni F."/>
            <person name="Magnuson J."/>
            <person name="Mondo S."/>
            <person name="Nolan M."/>
            <person name="Ohm R."/>
            <person name="Pangilinan J."/>
            <person name="Park H.-J."/>
            <person name="Ramirez L."/>
            <person name="Alfaro M."/>
            <person name="Sun H."/>
            <person name="Tritt A."/>
            <person name="Yoshinaga Y."/>
            <person name="Zwiers L.-H."/>
            <person name="Turgeon B."/>
            <person name="Goodwin S."/>
            <person name="Spatafora J."/>
            <person name="Crous P."/>
            <person name="Grigoriev I."/>
        </authorList>
    </citation>
    <scope>NUCLEOTIDE SEQUENCE</scope>
    <source>
        <strain evidence="3">CBS 123094</strain>
    </source>
</reference>
<dbReference type="AlphaFoldDB" id="A0A6A5WSF4"/>
<feature type="region of interest" description="Disordered" evidence="1">
    <location>
        <begin position="53"/>
        <end position="137"/>
    </location>
</feature>
<sequence length="157" mass="16319">MKSNYKIATILGVIVVFCILFGYILHKVVMRSVRGHAYRLRVRALDDEEACNGYDLSTTRTSGGSRGGKGGSGSGKSGSGSGKSGSGSGKSGSGSGKSGSGNGGKRSAGAKGKRAKPGPKGWMGKHREVFGGGMSEFTVTDSQKGRVARWTRDIERR</sequence>
<keyword evidence="4" id="KW-1185">Reference proteome</keyword>
<feature type="compositionally biased region" description="Gly residues" evidence="1">
    <location>
        <begin position="64"/>
        <end position="106"/>
    </location>
</feature>